<dbReference type="GO" id="GO:0051225">
    <property type="term" value="P:spindle assembly"/>
    <property type="evidence" value="ECO:0000318"/>
    <property type="project" value="GO_Central"/>
</dbReference>
<feature type="domain" description="Gamma tubulin complex component protein N-terminal" evidence="5">
    <location>
        <begin position="335"/>
        <end position="431"/>
    </location>
</feature>
<dbReference type="GO" id="GO:0000278">
    <property type="term" value="P:mitotic cell cycle"/>
    <property type="evidence" value="ECO:0000318"/>
    <property type="project" value="GO_Central"/>
</dbReference>
<protein>
    <recommendedName>
        <fullName evidence="5">Gamma tubulin complex component protein N-terminal domain-containing protein</fullName>
    </recommendedName>
</protein>
<keyword evidence="3" id="KW-0493">Microtubule</keyword>
<dbReference type="PANTHER" id="PTHR19302:SF14">
    <property type="entry name" value="GAMMA-TUBULIN COMPLEX COMPONENT 3"/>
    <property type="match status" value="1"/>
</dbReference>
<dbReference type="eggNOG" id="KOG2000">
    <property type="taxonomic scope" value="Eukaryota"/>
</dbReference>
<dbReference type="GO" id="GO:0005874">
    <property type="term" value="C:microtubule"/>
    <property type="evidence" value="ECO:0007669"/>
    <property type="project" value="UniProtKB-KW"/>
</dbReference>
<organism evidence="6 7">
    <name type="scientific">Trichoplax adhaerens</name>
    <name type="common">Trichoplax reptans</name>
    <dbReference type="NCBI Taxonomy" id="10228"/>
    <lineage>
        <taxon>Eukaryota</taxon>
        <taxon>Metazoa</taxon>
        <taxon>Placozoa</taxon>
        <taxon>Uniplacotomia</taxon>
        <taxon>Trichoplacea</taxon>
        <taxon>Trichoplacidae</taxon>
        <taxon>Trichoplax</taxon>
    </lineage>
</organism>
<dbReference type="GO" id="GO:0000930">
    <property type="term" value="C:gamma-tubulin complex"/>
    <property type="evidence" value="ECO:0000318"/>
    <property type="project" value="GO_Central"/>
</dbReference>
<evidence type="ECO:0000313" key="7">
    <source>
        <dbReference type="Proteomes" id="UP000009022"/>
    </source>
</evidence>
<comment type="subcellular location">
    <subcellularLocation>
        <location evidence="1">Cytoplasm</location>
        <location evidence="1">Cytoskeleton</location>
    </subcellularLocation>
</comment>
<dbReference type="GO" id="GO:0000922">
    <property type="term" value="C:spindle pole"/>
    <property type="evidence" value="ECO:0007669"/>
    <property type="project" value="InterPro"/>
</dbReference>
<dbReference type="AlphaFoldDB" id="B3RI32"/>
<dbReference type="PANTHER" id="PTHR19302">
    <property type="entry name" value="GAMMA TUBULIN COMPLEX PROTEIN"/>
    <property type="match status" value="1"/>
</dbReference>
<keyword evidence="7" id="KW-1185">Reference proteome</keyword>
<dbReference type="RefSeq" id="XP_002108899.1">
    <property type="nucleotide sequence ID" value="XM_002108863.1"/>
</dbReference>
<dbReference type="GO" id="GO:0043015">
    <property type="term" value="F:gamma-tubulin binding"/>
    <property type="evidence" value="ECO:0000318"/>
    <property type="project" value="GO_Central"/>
</dbReference>
<dbReference type="CTD" id="6750113"/>
<sequence>MSNTSVYQLFYQLCDIFAGDTITQGVTLRKERSSHDRKILNKQLLAIAYQQLLFGGLNSWANGDHANESFHHNSSNHWRFIAYGMYLSYAKRQQDAVKLDTLLNQLLDRVGDTQQILSFLLLMAGNTIESDFAMEDFGSKQKVTQKIPTEPRLCGTPLQLTNCNQFFAPDYDIICDPSKYPFLTSNVEWNKAGSNLFGGIVHSNVYHLNERLNFPRLYQDEYQNFNAERYLVARKNHNKTSSSSLPIMVADRTKELNESHESYLNWDDTFIVGEALCSHYYEWEIRGRKSCSRKFYMSESGHNSLELALLNRLKYATKAFRLDCPATYMTEEQLVKDAVNVLLGIPSRTFMFQNDKNAVGKFYVRADVYLSGRSSSSLVKLLKEIGDIGTCYVHLRDFMRSGTNTAGLVVNAFVKAIDIYLNYYSAIIISVAGKRQI</sequence>
<evidence type="ECO:0000256" key="3">
    <source>
        <dbReference type="ARBA" id="ARBA00022701"/>
    </source>
</evidence>
<dbReference type="GO" id="GO:0051321">
    <property type="term" value="P:meiotic cell cycle"/>
    <property type="evidence" value="ECO:0000318"/>
    <property type="project" value="GO_Central"/>
</dbReference>
<evidence type="ECO:0000313" key="6">
    <source>
        <dbReference type="EMBL" id="EDV29697.1"/>
    </source>
</evidence>
<dbReference type="STRING" id="10228.B3RI32"/>
<keyword evidence="4" id="KW-0206">Cytoskeleton</keyword>
<dbReference type="InterPro" id="IPR007259">
    <property type="entry name" value="GCP"/>
</dbReference>
<dbReference type="GeneID" id="6750113"/>
<accession>B3RI32</accession>
<dbReference type="GO" id="GO:0007020">
    <property type="term" value="P:microtubule nucleation"/>
    <property type="evidence" value="ECO:0000318"/>
    <property type="project" value="GO_Central"/>
</dbReference>
<reference evidence="6 7" key="1">
    <citation type="journal article" date="2008" name="Nature">
        <title>The Trichoplax genome and the nature of placozoans.</title>
        <authorList>
            <person name="Srivastava M."/>
            <person name="Begovic E."/>
            <person name="Chapman J."/>
            <person name="Putnam N.H."/>
            <person name="Hellsten U."/>
            <person name="Kawashima T."/>
            <person name="Kuo A."/>
            <person name="Mitros T."/>
            <person name="Salamov A."/>
            <person name="Carpenter M.L."/>
            <person name="Signorovitch A.Y."/>
            <person name="Moreno M.A."/>
            <person name="Kamm K."/>
            <person name="Grimwood J."/>
            <person name="Schmutz J."/>
            <person name="Shapiro H."/>
            <person name="Grigoriev I.V."/>
            <person name="Buss L.W."/>
            <person name="Schierwater B."/>
            <person name="Dellaporta S.L."/>
            <person name="Rokhsar D.S."/>
        </authorList>
    </citation>
    <scope>NUCLEOTIDE SEQUENCE [LARGE SCALE GENOMIC DNA]</scope>
    <source>
        <strain evidence="6 7">Grell-BS-1999</strain>
    </source>
</reference>
<dbReference type="OrthoDB" id="775571at2759"/>
<dbReference type="Proteomes" id="UP000009022">
    <property type="component" value="Unassembled WGS sequence"/>
</dbReference>
<evidence type="ECO:0000256" key="4">
    <source>
        <dbReference type="ARBA" id="ARBA00023212"/>
    </source>
</evidence>
<dbReference type="Pfam" id="PF17681">
    <property type="entry name" value="GCP_N_terminal"/>
    <property type="match status" value="1"/>
</dbReference>
<dbReference type="InParanoid" id="B3RI32"/>
<keyword evidence="2" id="KW-0963">Cytoplasm</keyword>
<gene>
    <name evidence="6" type="ORF">TRIADDRAFT_52364</name>
</gene>
<dbReference type="KEGG" id="tad:TRIADDRAFT_52364"/>
<dbReference type="EMBL" id="DS985241">
    <property type="protein sequence ID" value="EDV29697.1"/>
    <property type="molecule type" value="Genomic_DNA"/>
</dbReference>
<evidence type="ECO:0000256" key="1">
    <source>
        <dbReference type="ARBA" id="ARBA00004245"/>
    </source>
</evidence>
<evidence type="ECO:0000256" key="2">
    <source>
        <dbReference type="ARBA" id="ARBA00022490"/>
    </source>
</evidence>
<dbReference type="GO" id="GO:0031122">
    <property type="term" value="P:cytoplasmic microtubule organization"/>
    <property type="evidence" value="ECO:0000318"/>
    <property type="project" value="GO_Central"/>
</dbReference>
<name>B3RI32_TRIAD</name>
<evidence type="ECO:0000259" key="5">
    <source>
        <dbReference type="Pfam" id="PF17681"/>
    </source>
</evidence>
<dbReference type="HOGENOM" id="CLU_627523_0_0_1"/>
<proteinExistence type="predicted"/>
<dbReference type="InterPro" id="IPR041470">
    <property type="entry name" value="GCP_N"/>
</dbReference>